<keyword evidence="3" id="KW-1185">Reference proteome</keyword>
<dbReference type="RefSeq" id="WP_420917096.1">
    <property type="nucleotide sequence ID" value="NZ_BSRI01000001.1"/>
</dbReference>
<dbReference type="Proteomes" id="UP001344906">
    <property type="component" value="Unassembled WGS sequence"/>
</dbReference>
<name>A0ABQ6FJF7_9CHLR</name>
<dbReference type="EMBL" id="BSRI01000001">
    <property type="protein sequence ID" value="GLV54295.1"/>
    <property type="molecule type" value="Genomic_DNA"/>
</dbReference>
<dbReference type="Pfam" id="PF03869">
    <property type="entry name" value="Arc"/>
    <property type="match status" value="1"/>
</dbReference>
<comment type="caution">
    <text evidence="2">The sequence shown here is derived from an EMBL/GenBank/DDBJ whole genome shotgun (WGS) entry which is preliminary data.</text>
</comment>
<reference evidence="2 3" key="1">
    <citation type="submission" date="2023-02" db="EMBL/GenBank/DDBJ databases">
        <title>Dictyobacter halimunensis sp. nov., a new member of the class Ktedonobacteria from forest soil in a geothermal area.</title>
        <authorList>
            <person name="Rachmania M.K."/>
            <person name="Ningsih F."/>
            <person name="Sakai Y."/>
            <person name="Yabe S."/>
            <person name="Yokota A."/>
            <person name="Sjamsuridzal W."/>
        </authorList>
    </citation>
    <scope>NUCLEOTIDE SEQUENCE [LARGE SCALE GENOMIC DNA]</scope>
    <source>
        <strain evidence="2 3">S3.2.2.5</strain>
    </source>
</reference>
<evidence type="ECO:0000313" key="2">
    <source>
        <dbReference type="EMBL" id="GLV54295.1"/>
    </source>
</evidence>
<dbReference type="Gene3D" id="1.10.1220.10">
    <property type="entry name" value="Met repressor-like"/>
    <property type="match status" value="1"/>
</dbReference>
<organism evidence="2 3">
    <name type="scientific">Dictyobacter halimunensis</name>
    <dbReference type="NCBI Taxonomy" id="3026934"/>
    <lineage>
        <taxon>Bacteria</taxon>
        <taxon>Bacillati</taxon>
        <taxon>Chloroflexota</taxon>
        <taxon>Ktedonobacteria</taxon>
        <taxon>Ktedonobacterales</taxon>
        <taxon>Dictyobacteraceae</taxon>
        <taxon>Dictyobacter</taxon>
    </lineage>
</organism>
<dbReference type="SUPFAM" id="SSF47598">
    <property type="entry name" value="Ribbon-helix-helix"/>
    <property type="match status" value="1"/>
</dbReference>
<dbReference type="InterPro" id="IPR010985">
    <property type="entry name" value="Ribbon_hlx_hlx"/>
</dbReference>
<sequence length="56" mass="6840">MEKEIRFSVRFPPEVLDHIKHVAKEEERSINSEIIWILREYLKERQQHASDHKNQA</sequence>
<evidence type="ECO:0000313" key="3">
    <source>
        <dbReference type="Proteomes" id="UP001344906"/>
    </source>
</evidence>
<protein>
    <recommendedName>
        <fullName evidence="1">Arc-like DNA binding domain-containing protein</fullName>
    </recommendedName>
</protein>
<evidence type="ECO:0000259" key="1">
    <source>
        <dbReference type="Pfam" id="PF03869"/>
    </source>
</evidence>
<dbReference type="InterPro" id="IPR013321">
    <property type="entry name" value="Arc_rbn_hlx_hlx"/>
</dbReference>
<proteinExistence type="predicted"/>
<dbReference type="InterPro" id="IPR005569">
    <property type="entry name" value="Arc_DNA-bd_dom"/>
</dbReference>
<gene>
    <name evidence="2" type="ORF">KDH_11430</name>
</gene>
<accession>A0ABQ6FJF7</accession>
<feature type="domain" description="Arc-like DNA binding" evidence="1">
    <location>
        <begin position="3"/>
        <end position="43"/>
    </location>
</feature>